<dbReference type="GO" id="GO:0008757">
    <property type="term" value="F:S-adenosylmethionine-dependent methyltransferase activity"/>
    <property type="evidence" value="ECO:0007669"/>
    <property type="project" value="InterPro"/>
</dbReference>
<reference evidence="2 3" key="1">
    <citation type="journal article" date="2015" name="Nature">
        <title>rRNA introns, odd ribosomes, and small enigmatic genomes across a large radiation of phyla.</title>
        <authorList>
            <person name="Brown C.T."/>
            <person name="Hug L.A."/>
            <person name="Thomas B.C."/>
            <person name="Sharon I."/>
            <person name="Castelle C.J."/>
            <person name="Singh A."/>
            <person name="Wilkins M.J."/>
            <person name="Williams K.H."/>
            <person name="Banfield J.F."/>
        </authorList>
    </citation>
    <scope>NUCLEOTIDE SEQUENCE [LARGE SCALE GENOMIC DNA]</scope>
</reference>
<gene>
    <name evidence="2" type="ORF">UT75_C0005G0043</name>
</gene>
<dbReference type="PANTHER" id="PTHR43591">
    <property type="entry name" value="METHYLTRANSFERASE"/>
    <property type="match status" value="1"/>
</dbReference>
<accession>A0A0G0T0T6</accession>
<organism evidence="2 3">
    <name type="scientific">Candidatus Yanofskybacteria bacterium GW2011_GWE2_40_11</name>
    <dbReference type="NCBI Taxonomy" id="1619033"/>
    <lineage>
        <taxon>Bacteria</taxon>
        <taxon>Candidatus Yanofskyibacteriota</taxon>
    </lineage>
</organism>
<dbReference type="Gene3D" id="3.40.50.150">
    <property type="entry name" value="Vaccinia Virus protein VP39"/>
    <property type="match status" value="1"/>
</dbReference>
<dbReference type="AlphaFoldDB" id="A0A0G0T0T6"/>
<comment type="caution">
    <text evidence="2">The sequence shown here is derived from an EMBL/GenBank/DDBJ whole genome shotgun (WGS) entry which is preliminary data.</text>
</comment>
<dbReference type="SUPFAM" id="SSF53335">
    <property type="entry name" value="S-adenosyl-L-methionine-dependent methyltransferases"/>
    <property type="match status" value="1"/>
</dbReference>
<evidence type="ECO:0000313" key="3">
    <source>
        <dbReference type="Proteomes" id="UP000034072"/>
    </source>
</evidence>
<proteinExistence type="predicted"/>
<dbReference type="InterPro" id="IPR029063">
    <property type="entry name" value="SAM-dependent_MTases_sf"/>
</dbReference>
<evidence type="ECO:0000313" key="2">
    <source>
        <dbReference type="EMBL" id="KKR40735.1"/>
    </source>
</evidence>
<sequence length="218" mass="24850">MKSLNKFLTRKITRVELEKFISENSSDRLTLDLGCSNSPYSHYFKNRIGLDVNKGRGVDVVADAHDLPFEDGKFDIILCTEVLEHLHSPHVAISEMKRVLKVGGKLILTTRFIFPIHDAPGDYFRYTKYGLRYLFKDWNVISLVEEVGTKDAFAVLLQRIGFQTDLLGGMATKIMVFALARLINAMPSLIRDEFGDIRKQSRENNILTSGYYLVANKK</sequence>
<dbReference type="InterPro" id="IPR013216">
    <property type="entry name" value="Methyltransf_11"/>
</dbReference>
<evidence type="ECO:0000259" key="1">
    <source>
        <dbReference type="Pfam" id="PF08241"/>
    </source>
</evidence>
<dbReference type="EMBL" id="LBXZ01000005">
    <property type="protein sequence ID" value="KKR40735.1"/>
    <property type="molecule type" value="Genomic_DNA"/>
</dbReference>
<feature type="domain" description="Methyltransferase type 11" evidence="1">
    <location>
        <begin position="54"/>
        <end position="108"/>
    </location>
</feature>
<protein>
    <recommendedName>
        <fullName evidence="1">Methyltransferase type 11 domain-containing protein</fullName>
    </recommendedName>
</protein>
<dbReference type="Pfam" id="PF08241">
    <property type="entry name" value="Methyltransf_11"/>
    <property type="match status" value="1"/>
</dbReference>
<dbReference type="Proteomes" id="UP000034072">
    <property type="component" value="Unassembled WGS sequence"/>
</dbReference>
<dbReference type="CDD" id="cd02440">
    <property type="entry name" value="AdoMet_MTases"/>
    <property type="match status" value="1"/>
</dbReference>
<name>A0A0G0T0T6_9BACT</name>